<feature type="region of interest" description="Disordered" evidence="1">
    <location>
        <begin position="177"/>
        <end position="217"/>
    </location>
</feature>
<organism evidence="4 5">
    <name type="scientific">Streptomyces venezuelae (strain ATCC 10712 / CBS 650.69 / DSM 40230 / JCM 4526 / NBRC 13096 / PD 04745)</name>
    <dbReference type="NCBI Taxonomy" id="953739"/>
    <lineage>
        <taxon>Bacteria</taxon>
        <taxon>Bacillati</taxon>
        <taxon>Actinomycetota</taxon>
        <taxon>Actinomycetes</taxon>
        <taxon>Kitasatosporales</taxon>
        <taxon>Streptomycetaceae</taxon>
        <taxon>Streptomyces</taxon>
    </lineage>
</organism>
<dbReference type="InterPro" id="IPR006976">
    <property type="entry name" value="VanZ-like"/>
</dbReference>
<accession>F2RL98</accession>
<keyword evidence="5" id="KW-1185">Reference proteome</keyword>
<dbReference type="PATRIC" id="fig|953739.5.peg.7071"/>
<feature type="transmembrane region" description="Helical" evidence="2">
    <location>
        <begin position="37"/>
        <end position="58"/>
    </location>
</feature>
<keyword evidence="2" id="KW-1133">Transmembrane helix</keyword>
<feature type="compositionally biased region" description="Low complexity" evidence="1">
    <location>
        <begin position="183"/>
        <end position="196"/>
    </location>
</feature>
<keyword evidence="2" id="KW-0472">Membrane</keyword>
<dbReference type="PANTHER" id="PTHR36834">
    <property type="entry name" value="MEMBRANE PROTEIN-RELATED"/>
    <property type="match status" value="1"/>
</dbReference>
<dbReference type="STRING" id="953739.SVEN_4571"/>
<dbReference type="PANTHER" id="PTHR36834:SF1">
    <property type="entry name" value="INTEGRAL MEMBRANE PROTEIN"/>
    <property type="match status" value="1"/>
</dbReference>
<evidence type="ECO:0000256" key="2">
    <source>
        <dbReference type="SAM" id="Phobius"/>
    </source>
</evidence>
<protein>
    <submittedName>
        <fullName evidence="4">Integral membrane protein</fullName>
    </submittedName>
</protein>
<evidence type="ECO:0000313" key="5">
    <source>
        <dbReference type="Proteomes" id="UP000006854"/>
    </source>
</evidence>
<dbReference type="EMBL" id="FR845719">
    <property type="protein sequence ID" value="CCA57857.1"/>
    <property type="molecule type" value="Genomic_DNA"/>
</dbReference>
<dbReference type="KEGG" id="sve:SVEN_4571"/>
<dbReference type="Proteomes" id="UP000006854">
    <property type="component" value="Chromosome"/>
</dbReference>
<reference evidence="4 5" key="1">
    <citation type="journal article" date="2011" name="BMC Genomics">
        <title>Genome-wide analysis of the role of GlnR in Streptomyces venezuelae provides new insights into global nitrogen regulation in actinomycetes.</title>
        <authorList>
            <person name="Pullan S.T."/>
            <person name="Bibb M.J."/>
            <person name="Merrick M."/>
        </authorList>
    </citation>
    <scope>NUCLEOTIDE SEQUENCE [LARGE SCALE GENOMIC DNA]</scope>
    <source>
        <strain evidence="5">ATCC 10712 / CBS 650.69 / DSM 40230 / JCM 4526 / NBRC 13096 / PD 04745</strain>
    </source>
</reference>
<evidence type="ECO:0000313" key="4">
    <source>
        <dbReference type="EMBL" id="CCA57857.1"/>
    </source>
</evidence>
<dbReference type="HOGENOM" id="CLU_100226_0_0_11"/>
<dbReference type="InterPro" id="IPR053150">
    <property type="entry name" value="Teicoplanin_resist-assoc"/>
</dbReference>
<dbReference type="eggNOG" id="COG4767">
    <property type="taxonomic scope" value="Bacteria"/>
</dbReference>
<gene>
    <name evidence="4" type="ordered locus">SVEN_4571</name>
</gene>
<sequence length="217" mass="22032">METRGTGGSAGRGTDSAGLGVLGGVQRQGSGGSAATVVRVAGFVLVLVHLLLVAWVSLRPREVAWVTAPNIVPLHGLRADLALGTAEAVRLIGEGLLLLAPLGVLLPMADGRLRVSGWASLTRTTAAGALVSLAVELLQTAVPGQVVDVDSVLLNTAGVALAHLLCVPAGRTWLRRRSDGGRADSSAGSRPGRGSALLRNEGSQGATPTITRVPIAR</sequence>
<evidence type="ECO:0000259" key="3">
    <source>
        <dbReference type="Pfam" id="PF04892"/>
    </source>
</evidence>
<proteinExistence type="predicted"/>
<name>F2RL98_STRVP</name>
<dbReference type="AlphaFoldDB" id="F2RL98"/>
<keyword evidence="2" id="KW-0812">Transmembrane</keyword>
<feature type="domain" description="VanZ-like" evidence="3">
    <location>
        <begin position="47"/>
        <end position="167"/>
    </location>
</feature>
<feature type="compositionally biased region" description="Polar residues" evidence="1">
    <location>
        <begin position="201"/>
        <end position="210"/>
    </location>
</feature>
<evidence type="ECO:0000256" key="1">
    <source>
        <dbReference type="SAM" id="MobiDB-lite"/>
    </source>
</evidence>
<dbReference type="Pfam" id="PF04892">
    <property type="entry name" value="VanZ"/>
    <property type="match status" value="1"/>
</dbReference>